<keyword evidence="2" id="KW-1185">Reference proteome</keyword>
<dbReference type="Proteomes" id="UP000005239">
    <property type="component" value="Unassembled WGS sequence"/>
</dbReference>
<evidence type="ECO:0000313" key="1">
    <source>
        <dbReference type="EnsemblMetazoa" id="PPA44708.1"/>
    </source>
</evidence>
<accession>A0A8R1Z2V6</accession>
<evidence type="ECO:0000313" key="2">
    <source>
        <dbReference type="Proteomes" id="UP000005239"/>
    </source>
</evidence>
<proteinExistence type="predicted"/>
<dbReference type="EnsemblMetazoa" id="PPA44708.1">
    <property type="protein sequence ID" value="PPA44708.1"/>
    <property type="gene ID" value="WBGene00283077"/>
</dbReference>
<protein>
    <submittedName>
        <fullName evidence="1">Uncharacterized protein</fullName>
    </submittedName>
</protein>
<reference evidence="2" key="1">
    <citation type="journal article" date="2008" name="Nat. Genet.">
        <title>The Pristionchus pacificus genome provides a unique perspective on nematode lifestyle and parasitism.</title>
        <authorList>
            <person name="Dieterich C."/>
            <person name="Clifton S.W."/>
            <person name="Schuster L.N."/>
            <person name="Chinwalla A."/>
            <person name="Delehaunty K."/>
            <person name="Dinkelacker I."/>
            <person name="Fulton L."/>
            <person name="Fulton R."/>
            <person name="Godfrey J."/>
            <person name="Minx P."/>
            <person name="Mitreva M."/>
            <person name="Roeseler W."/>
            <person name="Tian H."/>
            <person name="Witte H."/>
            <person name="Yang S.P."/>
            <person name="Wilson R.K."/>
            <person name="Sommer R.J."/>
        </authorList>
    </citation>
    <scope>NUCLEOTIDE SEQUENCE [LARGE SCALE GENOMIC DNA]</scope>
    <source>
        <strain evidence="2">PS312</strain>
    </source>
</reference>
<dbReference type="AlphaFoldDB" id="A0A2A6CIE3"/>
<reference evidence="1" key="2">
    <citation type="submission" date="2022-06" db="UniProtKB">
        <authorList>
            <consortium name="EnsemblMetazoa"/>
        </authorList>
    </citation>
    <scope>IDENTIFICATION</scope>
    <source>
        <strain evidence="1">PS312</strain>
    </source>
</reference>
<gene>
    <name evidence="1" type="primary">WBGene00283077</name>
</gene>
<name>A0A2A6CIE3_PRIPA</name>
<organism evidence="1 2">
    <name type="scientific">Pristionchus pacificus</name>
    <name type="common">Parasitic nematode worm</name>
    <dbReference type="NCBI Taxonomy" id="54126"/>
    <lineage>
        <taxon>Eukaryota</taxon>
        <taxon>Metazoa</taxon>
        <taxon>Ecdysozoa</taxon>
        <taxon>Nematoda</taxon>
        <taxon>Chromadorea</taxon>
        <taxon>Rhabditida</taxon>
        <taxon>Rhabditina</taxon>
        <taxon>Diplogasteromorpha</taxon>
        <taxon>Diplogasteroidea</taxon>
        <taxon>Neodiplogasteridae</taxon>
        <taxon>Pristionchus</taxon>
    </lineage>
</organism>
<sequence>MPSSLYPISTPDLLTPVDELLLLIYCFFRHGVEAGWANGSRRVYLKPWVMNSEAVSRTIINPDLVLGFTLF</sequence>
<accession>A0A2A6CIE3</accession>